<dbReference type="EMBL" id="FQVN01000021">
    <property type="protein sequence ID" value="SHH08586.1"/>
    <property type="molecule type" value="Genomic_DNA"/>
</dbReference>
<dbReference type="Proteomes" id="UP000184501">
    <property type="component" value="Unassembled WGS sequence"/>
</dbReference>
<keyword evidence="1" id="KW-0808">Transferase</keyword>
<gene>
    <name evidence="2" type="ORF">SAMN05444320_12149</name>
</gene>
<evidence type="ECO:0000256" key="1">
    <source>
        <dbReference type="ARBA" id="ARBA00022679"/>
    </source>
</evidence>
<dbReference type="GO" id="GO:0008168">
    <property type="term" value="F:methyltransferase activity"/>
    <property type="evidence" value="ECO:0007669"/>
    <property type="project" value="UniProtKB-KW"/>
</dbReference>
<reference evidence="2 3" key="1">
    <citation type="submission" date="2016-11" db="EMBL/GenBank/DDBJ databases">
        <authorList>
            <person name="Jaros S."/>
            <person name="Januszkiewicz K."/>
            <person name="Wedrychowicz H."/>
        </authorList>
    </citation>
    <scope>NUCLEOTIDE SEQUENCE [LARGE SCALE GENOMIC DNA]</scope>
    <source>
        <strain evidence="2 3">DSM 44523</strain>
    </source>
</reference>
<dbReference type="GO" id="GO:0032259">
    <property type="term" value="P:methylation"/>
    <property type="evidence" value="ECO:0007669"/>
    <property type="project" value="UniProtKB-KW"/>
</dbReference>
<dbReference type="STRING" id="2017.SAMN05444320_12149"/>
<dbReference type="PANTHER" id="PTHR43861:SF3">
    <property type="entry name" value="PUTATIVE (AFU_ORTHOLOGUE AFUA_2G14390)-RELATED"/>
    <property type="match status" value="1"/>
</dbReference>
<evidence type="ECO:0000313" key="2">
    <source>
        <dbReference type="EMBL" id="SHH08586.1"/>
    </source>
</evidence>
<name>A0A1M5Q3W2_STRHI</name>
<keyword evidence="2" id="KW-0489">Methyltransferase</keyword>
<accession>A0A1M5Q3W2</accession>
<proteinExistence type="predicted"/>
<keyword evidence="3" id="KW-1185">Reference proteome</keyword>
<sequence length="265" mass="28749">MGTYVFDQTWERERDRLAALEDLYDGPSLHRLAALGVSAGWRCLEVGCGAGSVARWLAGRVGPTGHVLATDTDPRFAEGHGLANLDVRRHDVLVDPLEPATHDLVHARAVLEHIPQRGQALERMVAATRPGGWVVVEDFDIGGPMTLATARYYPPEHTGLAERLGRALERLFADSGVDAGLGQRLPAMLTDAGLVDVAAEIHAPVLPGGVQGFFPLTLRRLRPRLVATGLLDDGEVDLVLDLLDQPAFRYVPNFMVIAWGRRPPG</sequence>
<organism evidence="2 3">
    <name type="scientific">Streptoalloteichus hindustanus</name>
    <dbReference type="NCBI Taxonomy" id="2017"/>
    <lineage>
        <taxon>Bacteria</taxon>
        <taxon>Bacillati</taxon>
        <taxon>Actinomycetota</taxon>
        <taxon>Actinomycetes</taxon>
        <taxon>Pseudonocardiales</taxon>
        <taxon>Pseudonocardiaceae</taxon>
        <taxon>Streptoalloteichus</taxon>
    </lineage>
</organism>
<dbReference type="AlphaFoldDB" id="A0A1M5Q3W2"/>
<dbReference type="SUPFAM" id="SSF53335">
    <property type="entry name" value="S-adenosyl-L-methionine-dependent methyltransferases"/>
    <property type="match status" value="1"/>
</dbReference>
<dbReference type="CDD" id="cd02440">
    <property type="entry name" value="AdoMet_MTases"/>
    <property type="match status" value="1"/>
</dbReference>
<dbReference type="Gene3D" id="3.40.50.150">
    <property type="entry name" value="Vaccinia Virus protein VP39"/>
    <property type="match status" value="1"/>
</dbReference>
<dbReference type="InterPro" id="IPR029063">
    <property type="entry name" value="SAM-dependent_MTases_sf"/>
</dbReference>
<protein>
    <submittedName>
        <fullName evidence="2">Ubiquinone/menaquinone biosynthesis C-methylase UbiE</fullName>
    </submittedName>
</protein>
<evidence type="ECO:0000313" key="3">
    <source>
        <dbReference type="Proteomes" id="UP000184501"/>
    </source>
</evidence>
<dbReference type="Pfam" id="PF13489">
    <property type="entry name" value="Methyltransf_23"/>
    <property type="match status" value="1"/>
</dbReference>
<keyword evidence="2" id="KW-0830">Ubiquinone</keyword>
<dbReference type="PANTHER" id="PTHR43861">
    <property type="entry name" value="TRANS-ACONITATE 2-METHYLTRANSFERASE-RELATED"/>
    <property type="match status" value="1"/>
</dbReference>